<dbReference type="Gene3D" id="3.40.50.1970">
    <property type="match status" value="1"/>
</dbReference>
<evidence type="ECO:0000313" key="6">
    <source>
        <dbReference type="Proteomes" id="UP000441925"/>
    </source>
</evidence>
<organism evidence="5 6">
    <name type="scientific">Anaerococcus porci</name>
    <dbReference type="NCBI Taxonomy" id="2652269"/>
    <lineage>
        <taxon>Bacteria</taxon>
        <taxon>Bacillati</taxon>
        <taxon>Bacillota</taxon>
        <taxon>Tissierellia</taxon>
        <taxon>Tissierellales</taxon>
        <taxon>Peptoniphilaceae</taxon>
        <taxon>Anaerococcus</taxon>
    </lineage>
</organism>
<dbReference type="GO" id="GO:0004022">
    <property type="term" value="F:alcohol dehydrogenase (NAD+) activity"/>
    <property type="evidence" value="ECO:0007669"/>
    <property type="project" value="TreeGrafter"/>
</dbReference>
<keyword evidence="6" id="KW-1185">Reference proteome</keyword>
<evidence type="ECO:0000313" key="5">
    <source>
        <dbReference type="EMBL" id="MSS77672.1"/>
    </source>
</evidence>
<dbReference type="InterPro" id="IPR039697">
    <property type="entry name" value="Alcohol_dehydrogenase_Fe"/>
</dbReference>
<evidence type="ECO:0000256" key="1">
    <source>
        <dbReference type="ARBA" id="ARBA00007358"/>
    </source>
</evidence>
<dbReference type="AlphaFoldDB" id="A0A6N7VS57"/>
<feature type="domain" description="Alcohol dehydrogenase iron-type/glycerol dehydrogenase GldA" evidence="3">
    <location>
        <begin position="17"/>
        <end position="153"/>
    </location>
</feature>
<dbReference type="EMBL" id="VULQ01000004">
    <property type="protein sequence ID" value="MSS77672.1"/>
    <property type="molecule type" value="Genomic_DNA"/>
</dbReference>
<dbReference type="Pfam" id="PF25137">
    <property type="entry name" value="ADH_Fe_C"/>
    <property type="match status" value="1"/>
</dbReference>
<gene>
    <name evidence="5" type="ORF">FYJ26_04490</name>
</gene>
<sequence length="361" mass="39721">MTFSVKSTIKVGDDSLETINTLGAKKIFFITDPFVVESRMIDQVINLLDKSVNYTIFSEIRPDPNQELVDNGKSALKNFNPDLVIAIGGGSAIDATKAIIYNIYKEIGEKIPFIAIPTTAGTGSEATNFAVVTVGDSKKVLIDDLMLPDYALLVAKFTKTVPNFITADTGMDVLTHALEAYISKNASIYTDTFAETCIKTVFEILPKVYDDGDRLSLRERMLEVSNIAGIAFNNAGLGINHSLAHTIGGNFHISHGRLNAILLPYVLDYNCKNDERARKKLDSLAKKLGHNDYTCIIKEIEKLNKKFKIPEKLSGLGKIDARNYANAIDKMADTALNDRCTPTNPALVTKFDLANILRDSF</sequence>
<keyword evidence="2" id="KW-0560">Oxidoreductase</keyword>
<reference evidence="5 6" key="1">
    <citation type="submission" date="2019-08" db="EMBL/GenBank/DDBJ databases">
        <title>In-depth cultivation of the pig gut microbiome towards novel bacterial diversity and tailored functional studies.</title>
        <authorList>
            <person name="Wylensek D."/>
            <person name="Hitch T.C.A."/>
            <person name="Clavel T."/>
        </authorList>
    </citation>
    <scope>NUCLEOTIDE SEQUENCE [LARGE SCALE GENOMIC DNA]</scope>
    <source>
        <strain evidence="5 6">WCA-380-WT-2B</strain>
    </source>
</reference>
<dbReference type="CDD" id="cd08180">
    <property type="entry name" value="PDD"/>
    <property type="match status" value="1"/>
</dbReference>
<dbReference type="PANTHER" id="PTHR11496:SF102">
    <property type="entry name" value="ALCOHOL DEHYDROGENASE 4"/>
    <property type="match status" value="1"/>
</dbReference>
<protein>
    <submittedName>
        <fullName evidence="5">Iron-containing alcohol dehydrogenase</fullName>
    </submittedName>
</protein>
<dbReference type="InterPro" id="IPR056798">
    <property type="entry name" value="ADH_Fe_C"/>
</dbReference>
<feature type="domain" description="Fe-containing alcohol dehydrogenase-like C-terminal" evidence="4">
    <location>
        <begin position="166"/>
        <end position="360"/>
    </location>
</feature>
<evidence type="ECO:0000259" key="3">
    <source>
        <dbReference type="Pfam" id="PF00465"/>
    </source>
</evidence>
<dbReference type="Pfam" id="PF00465">
    <property type="entry name" value="Fe-ADH"/>
    <property type="match status" value="1"/>
</dbReference>
<dbReference type="InterPro" id="IPR001670">
    <property type="entry name" value="ADH_Fe/GldA"/>
</dbReference>
<dbReference type="FunFam" id="1.20.1090.10:FF:000001">
    <property type="entry name" value="Aldehyde-alcohol dehydrogenase"/>
    <property type="match status" value="1"/>
</dbReference>
<dbReference type="SUPFAM" id="SSF56796">
    <property type="entry name" value="Dehydroquinate synthase-like"/>
    <property type="match status" value="1"/>
</dbReference>
<comment type="similarity">
    <text evidence="1">Belongs to the iron-containing alcohol dehydrogenase family.</text>
</comment>
<dbReference type="Gene3D" id="1.20.1090.10">
    <property type="entry name" value="Dehydroquinate synthase-like - alpha domain"/>
    <property type="match status" value="1"/>
</dbReference>
<evidence type="ECO:0000256" key="2">
    <source>
        <dbReference type="ARBA" id="ARBA00023002"/>
    </source>
</evidence>
<dbReference type="PANTHER" id="PTHR11496">
    <property type="entry name" value="ALCOHOL DEHYDROGENASE"/>
    <property type="match status" value="1"/>
</dbReference>
<dbReference type="Proteomes" id="UP000441925">
    <property type="component" value="Unassembled WGS sequence"/>
</dbReference>
<dbReference type="FunFam" id="3.40.50.1970:FF:000003">
    <property type="entry name" value="Alcohol dehydrogenase, iron-containing"/>
    <property type="match status" value="1"/>
</dbReference>
<dbReference type="GO" id="GO:0046872">
    <property type="term" value="F:metal ion binding"/>
    <property type="evidence" value="ECO:0007669"/>
    <property type="project" value="InterPro"/>
</dbReference>
<comment type="caution">
    <text evidence="5">The sequence shown here is derived from an EMBL/GenBank/DDBJ whole genome shotgun (WGS) entry which is preliminary data.</text>
</comment>
<proteinExistence type="inferred from homology"/>
<dbReference type="RefSeq" id="WP_154540038.1">
    <property type="nucleotide sequence ID" value="NZ_JAXDSU010000044.1"/>
</dbReference>
<name>A0A6N7VS57_9FIRM</name>
<evidence type="ECO:0000259" key="4">
    <source>
        <dbReference type="Pfam" id="PF25137"/>
    </source>
</evidence>
<accession>A0A6N7VS57</accession>